<dbReference type="EMBL" id="UOEV01000005">
    <property type="protein sequence ID" value="VAW31900.1"/>
    <property type="molecule type" value="Genomic_DNA"/>
</dbReference>
<evidence type="ECO:0000259" key="2">
    <source>
        <dbReference type="Pfam" id="PF00432"/>
    </source>
</evidence>
<reference evidence="3" key="1">
    <citation type="submission" date="2018-06" db="EMBL/GenBank/DDBJ databases">
        <authorList>
            <person name="Zhirakovskaya E."/>
        </authorList>
    </citation>
    <scope>NUCLEOTIDE SEQUENCE</scope>
</reference>
<organism evidence="3">
    <name type="scientific">hydrothermal vent metagenome</name>
    <dbReference type="NCBI Taxonomy" id="652676"/>
    <lineage>
        <taxon>unclassified sequences</taxon>
        <taxon>metagenomes</taxon>
        <taxon>ecological metagenomes</taxon>
    </lineage>
</organism>
<dbReference type="InterPro" id="IPR001330">
    <property type="entry name" value="Prenyltrans"/>
</dbReference>
<dbReference type="GO" id="GO:0003824">
    <property type="term" value="F:catalytic activity"/>
    <property type="evidence" value="ECO:0007669"/>
    <property type="project" value="InterPro"/>
</dbReference>
<protein>
    <recommendedName>
        <fullName evidence="2">Prenyltransferase alpha-alpha toroid domain-containing protein</fullName>
    </recommendedName>
</protein>
<sequence>MQIEPIPKKRITDYIESCHTSDGGYFFANVEPSSGLDTYLAVKTLRILNTKTKNTASIAGFWKKETLDGHLHDLFSIYLAVETYKELDLPTDDFNIYRKSVQKEGEKTFLLVPSFRKLGLIRNNRASLRHAMNSIRARGRSLQRLLYFTTLARDLDFEMHTEKVSDFIYSIQNPDGGFGAKNESNILTTFHALHILKSLSLPIKHKNKIIYSLTNWFNESVYIENLFYSVEGLALLDTPAPDIEKTVRFVYSCQKNDGGFSRDRMLGIPKIENTYMAVRILKHCETFTKNTFLT</sequence>
<keyword evidence="1" id="KW-0677">Repeat</keyword>
<gene>
    <name evidence="3" type="ORF">MNBD_CPR01-243</name>
</gene>
<feature type="domain" description="Prenyltransferase alpha-alpha toroid" evidence="2">
    <location>
        <begin position="7"/>
        <end position="53"/>
    </location>
</feature>
<dbReference type="CDD" id="cd00688">
    <property type="entry name" value="ISOPREN_C2_like"/>
    <property type="match status" value="1"/>
</dbReference>
<evidence type="ECO:0000313" key="3">
    <source>
        <dbReference type="EMBL" id="VAW31900.1"/>
    </source>
</evidence>
<name>A0A3B0US57_9ZZZZ</name>
<feature type="domain" description="Prenyltransferase alpha-alpha toroid" evidence="2">
    <location>
        <begin position="158"/>
        <end position="207"/>
    </location>
</feature>
<dbReference type="AlphaFoldDB" id="A0A3B0US57"/>
<dbReference type="InterPro" id="IPR008930">
    <property type="entry name" value="Terpenoid_cyclase/PrenylTrfase"/>
</dbReference>
<feature type="domain" description="Prenyltransferase alpha-alpha toroid" evidence="2">
    <location>
        <begin position="219"/>
        <end position="285"/>
    </location>
</feature>
<evidence type="ECO:0000256" key="1">
    <source>
        <dbReference type="ARBA" id="ARBA00022737"/>
    </source>
</evidence>
<dbReference type="Pfam" id="PF00432">
    <property type="entry name" value="Prenyltrans"/>
    <property type="match status" value="3"/>
</dbReference>
<proteinExistence type="predicted"/>
<accession>A0A3B0US57</accession>
<dbReference type="SUPFAM" id="SSF48239">
    <property type="entry name" value="Terpenoid cyclases/Protein prenyltransferases"/>
    <property type="match status" value="2"/>
</dbReference>
<dbReference type="Gene3D" id="1.50.10.20">
    <property type="match status" value="2"/>
</dbReference>